<evidence type="ECO:0000259" key="11">
    <source>
        <dbReference type="Pfam" id="PF12849"/>
    </source>
</evidence>
<comment type="subunit">
    <text evidence="4">The complex is composed of two ATP-binding proteins (PstB), two transmembrane proteins (PstC and PstA) and a solute-binding protein (PstS).</text>
</comment>
<organism evidence="12 13">
    <name type="scientific">Neglectibacter timonensis</name>
    <dbReference type="NCBI Taxonomy" id="1776382"/>
    <lineage>
        <taxon>Bacteria</taxon>
        <taxon>Bacillati</taxon>
        <taxon>Bacillota</taxon>
        <taxon>Clostridia</taxon>
        <taxon>Eubacteriales</taxon>
        <taxon>Oscillospiraceae</taxon>
        <taxon>Neglectibacter</taxon>
    </lineage>
</organism>
<keyword evidence="5" id="KW-0813">Transport</keyword>
<keyword evidence="6 10" id="KW-0732">Signal</keyword>
<evidence type="ECO:0000256" key="3">
    <source>
        <dbReference type="ARBA" id="ARBA00008725"/>
    </source>
</evidence>
<evidence type="ECO:0000256" key="1">
    <source>
        <dbReference type="ARBA" id="ARBA00002841"/>
    </source>
</evidence>
<feature type="compositionally biased region" description="Low complexity" evidence="9">
    <location>
        <begin position="31"/>
        <end position="63"/>
    </location>
</feature>
<feature type="region of interest" description="Disordered" evidence="9">
    <location>
        <begin position="30"/>
        <end position="70"/>
    </location>
</feature>
<protein>
    <submittedName>
        <fullName evidence="12">Substrate-binding domain-containing protein</fullName>
    </submittedName>
</protein>
<evidence type="ECO:0000256" key="4">
    <source>
        <dbReference type="ARBA" id="ARBA00011529"/>
    </source>
</evidence>
<accession>A0ABT1RUU8</accession>
<comment type="subcellular location">
    <subcellularLocation>
        <location evidence="2">Cell membrane</location>
        <topology evidence="2">Lipid-anchor</topology>
    </subcellularLocation>
</comment>
<evidence type="ECO:0000256" key="10">
    <source>
        <dbReference type="SAM" id="SignalP"/>
    </source>
</evidence>
<keyword evidence="5" id="KW-0592">Phosphate transport</keyword>
<evidence type="ECO:0000256" key="6">
    <source>
        <dbReference type="ARBA" id="ARBA00022729"/>
    </source>
</evidence>
<dbReference type="Pfam" id="PF12849">
    <property type="entry name" value="PBP_like_2"/>
    <property type="match status" value="2"/>
</dbReference>
<dbReference type="SUPFAM" id="SSF53850">
    <property type="entry name" value="Periplasmic binding protein-like II"/>
    <property type="match status" value="2"/>
</dbReference>
<dbReference type="PROSITE" id="PS51257">
    <property type="entry name" value="PROKAR_LIPOPROTEIN"/>
    <property type="match status" value="1"/>
</dbReference>
<proteinExistence type="inferred from homology"/>
<dbReference type="InterPro" id="IPR024370">
    <property type="entry name" value="PBP_domain"/>
</dbReference>
<evidence type="ECO:0000313" key="12">
    <source>
        <dbReference type="EMBL" id="MCQ4838448.1"/>
    </source>
</evidence>
<sequence length="320" mass="32646">MCMKKAVSAIAAVTLCAALLAGCGSTENFGSSTSPASNENSASTSASSASGESSAASTSASGPITVISREDGSGTRGAFIELFGVEQKDDSGAKVDYTTEDAEISNSTEVMIQSVAGNTAAIGYISLGSLDETVKAVKIDGAEATVDNIKSGTYKVSRPFNVAMKGDSANEVAKDFLAYIMSQEGQAVVSEKGYIGDDSAAPYAGTKPSGKIAVAGSSSVSPLMEKLIEAYQALNPGADIELQTSDSTTGMTNAIDGVCDLGMASRELKQEELDAGLVNTVIATDGIAVIVNNDSPIDELTSDQVKAIYTGETTDWSELA</sequence>
<feature type="signal peptide" evidence="10">
    <location>
        <begin position="1"/>
        <end position="21"/>
    </location>
</feature>
<comment type="similarity">
    <text evidence="3">Belongs to the PstS family.</text>
</comment>
<evidence type="ECO:0000256" key="2">
    <source>
        <dbReference type="ARBA" id="ARBA00004193"/>
    </source>
</evidence>
<evidence type="ECO:0000256" key="7">
    <source>
        <dbReference type="ARBA" id="ARBA00023139"/>
    </source>
</evidence>
<name>A0ABT1RUU8_9FIRM</name>
<gene>
    <name evidence="12" type="ORF">NE695_00795</name>
</gene>
<dbReference type="PANTHER" id="PTHR30570:SF1">
    <property type="entry name" value="PHOSPHATE-BINDING PROTEIN PSTS"/>
    <property type="match status" value="1"/>
</dbReference>
<evidence type="ECO:0000256" key="5">
    <source>
        <dbReference type="ARBA" id="ARBA00022592"/>
    </source>
</evidence>
<evidence type="ECO:0000313" key="13">
    <source>
        <dbReference type="Proteomes" id="UP001524473"/>
    </source>
</evidence>
<keyword evidence="8" id="KW-0449">Lipoprotein</keyword>
<evidence type="ECO:0000256" key="9">
    <source>
        <dbReference type="SAM" id="MobiDB-lite"/>
    </source>
</evidence>
<comment type="function">
    <text evidence="1">Part of the ABC transporter complex PstSACB involved in phosphate import.</text>
</comment>
<dbReference type="Proteomes" id="UP001524473">
    <property type="component" value="Unassembled WGS sequence"/>
</dbReference>
<dbReference type="EMBL" id="JANFZH010000001">
    <property type="protein sequence ID" value="MCQ4838448.1"/>
    <property type="molecule type" value="Genomic_DNA"/>
</dbReference>
<feature type="domain" description="PBP" evidence="11">
    <location>
        <begin position="202"/>
        <end position="318"/>
    </location>
</feature>
<reference evidence="12 13" key="1">
    <citation type="submission" date="2022-06" db="EMBL/GenBank/DDBJ databases">
        <title>Isolation of gut microbiota from human fecal samples.</title>
        <authorList>
            <person name="Pamer E.G."/>
            <person name="Barat B."/>
            <person name="Waligurski E."/>
            <person name="Medina S."/>
            <person name="Paddock L."/>
            <person name="Mostad J."/>
        </authorList>
    </citation>
    <scope>NUCLEOTIDE SEQUENCE [LARGE SCALE GENOMIC DNA]</scope>
    <source>
        <strain evidence="12 13">DFI.9.73</strain>
    </source>
</reference>
<evidence type="ECO:0000256" key="8">
    <source>
        <dbReference type="ARBA" id="ARBA00023288"/>
    </source>
</evidence>
<feature type="chain" id="PRO_5046311054" evidence="10">
    <location>
        <begin position="22"/>
        <end position="320"/>
    </location>
</feature>
<keyword evidence="13" id="KW-1185">Reference proteome</keyword>
<dbReference type="Gene3D" id="3.40.190.10">
    <property type="entry name" value="Periplasmic binding protein-like II"/>
    <property type="match status" value="2"/>
</dbReference>
<dbReference type="PANTHER" id="PTHR30570">
    <property type="entry name" value="PERIPLASMIC PHOSPHATE BINDING COMPONENT OF PHOSPHATE ABC TRANSPORTER"/>
    <property type="match status" value="1"/>
</dbReference>
<feature type="domain" description="PBP" evidence="11">
    <location>
        <begin position="57"/>
        <end position="184"/>
    </location>
</feature>
<comment type="caution">
    <text evidence="12">The sequence shown here is derived from an EMBL/GenBank/DDBJ whole genome shotgun (WGS) entry which is preliminary data.</text>
</comment>
<keyword evidence="7" id="KW-0564">Palmitate</keyword>
<dbReference type="InterPro" id="IPR050811">
    <property type="entry name" value="Phosphate_ABC_transporter"/>
</dbReference>